<feature type="binding site" evidence="1">
    <location>
        <position position="36"/>
    </location>
    <ligand>
        <name>Mg(2+)</name>
        <dbReference type="ChEBI" id="CHEBI:18420"/>
        <label>1</label>
    </ligand>
</feature>
<dbReference type="RefSeq" id="WP_015215610.1">
    <property type="nucleotide sequence ID" value="NC_019771.1"/>
</dbReference>
<dbReference type="AlphaFoldDB" id="K9ZIC9"/>
<dbReference type="InterPro" id="IPR036705">
    <property type="entry name" value="Ribosyl_crysJ1_sf"/>
</dbReference>
<dbReference type="HOGENOM" id="CLU_024566_1_0_3"/>
<dbReference type="InterPro" id="IPR005502">
    <property type="entry name" value="Ribosyl_crysJ1"/>
</dbReference>
<dbReference type="eggNOG" id="COG1397">
    <property type="taxonomic scope" value="Bacteria"/>
</dbReference>
<dbReference type="EMBL" id="CP003659">
    <property type="protein sequence ID" value="AFZ58988.1"/>
    <property type="molecule type" value="Genomic_DNA"/>
</dbReference>
<feature type="binding site" evidence="1">
    <location>
        <position position="34"/>
    </location>
    <ligand>
        <name>Mg(2+)</name>
        <dbReference type="ChEBI" id="CHEBI:18420"/>
        <label>1</label>
    </ligand>
</feature>
<keyword evidence="3" id="KW-1185">Reference proteome</keyword>
<organism evidence="2 3">
    <name type="scientific">Anabaena cylindrica (strain ATCC 27899 / PCC 7122)</name>
    <dbReference type="NCBI Taxonomy" id="272123"/>
    <lineage>
        <taxon>Bacteria</taxon>
        <taxon>Bacillati</taxon>
        <taxon>Cyanobacteriota</taxon>
        <taxon>Cyanophyceae</taxon>
        <taxon>Nostocales</taxon>
        <taxon>Nostocaceae</taxon>
        <taxon>Anabaena</taxon>
    </lineage>
</organism>
<dbReference type="GO" id="GO:0046872">
    <property type="term" value="F:metal ion binding"/>
    <property type="evidence" value="ECO:0007669"/>
    <property type="project" value="UniProtKB-KW"/>
</dbReference>
<keyword evidence="1" id="KW-0479">Metal-binding</keyword>
<sequence>MLGAIAGDIIGSIYEFNNIKTKDFPLFDDRCHFTDDTILTLAVAEVILNADEFPDKTKYIDKFQYIQQFKSYYGEYPHANYGNHFMKWADSGSTEPYNSWGNGSAMRVSPIASAFDNLDIVLEEAKHCAEVTHDHPEGIKGAQATAASIFLARTGHDKTTIKSYIQKTFGYNLEQTLDEIRPSYEYDMSCQGSVPQAIIAFLESTDFEDAIRNAISIGGDSGTIACITGSIAEPFYSGVPEDIAEWIFTKLDDHLWTITDKFMSQYYA</sequence>
<dbReference type="PATRIC" id="fig|272123.3.peg.3910"/>
<dbReference type="Gene3D" id="1.10.4080.10">
    <property type="entry name" value="ADP-ribosylation/Crystallin J1"/>
    <property type="match status" value="1"/>
</dbReference>
<reference evidence="3" key="1">
    <citation type="journal article" date="2013" name="Proc. Natl. Acad. Sci. U.S.A.">
        <title>Improving the coverage of the cyanobacterial phylum using diversity-driven genome sequencing.</title>
        <authorList>
            <person name="Shih P.M."/>
            <person name="Wu D."/>
            <person name="Latifi A."/>
            <person name="Axen S.D."/>
            <person name="Fewer D.P."/>
            <person name="Talla E."/>
            <person name="Calteau A."/>
            <person name="Cai F."/>
            <person name="Tandeau de Marsac N."/>
            <person name="Rippka R."/>
            <person name="Herdman M."/>
            <person name="Sivonen K."/>
            <person name="Coursin T."/>
            <person name="Laurent T."/>
            <person name="Goodwin L."/>
            <person name="Nolan M."/>
            <person name="Davenport K.W."/>
            <person name="Han C.S."/>
            <person name="Rubin E.M."/>
            <person name="Eisen J.A."/>
            <person name="Woyke T."/>
            <person name="Gugger M."/>
            <person name="Kerfeld C.A."/>
        </authorList>
    </citation>
    <scope>NUCLEOTIDE SEQUENCE [LARGE SCALE GENOMIC DNA]</scope>
    <source>
        <strain evidence="3">ATCC 27899 / PCC 7122</strain>
    </source>
</reference>
<dbReference type="KEGG" id="acy:Anacy_3594"/>
<evidence type="ECO:0000313" key="2">
    <source>
        <dbReference type="EMBL" id="AFZ58988.1"/>
    </source>
</evidence>
<evidence type="ECO:0000256" key="1">
    <source>
        <dbReference type="PIRSR" id="PIRSR605502-1"/>
    </source>
</evidence>
<feature type="binding site" evidence="1">
    <location>
        <position position="35"/>
    </location>
    <ligand>
        <name>Mg(2+)</name>
        <dbReference type="ChEBI" id="CHEBI:18420"/>
        <label>1</label>
    </ligand>
</feature>
<proteinExistence type="predicted"/>
<dbReference type="Pfam" id="PF03747">
    <property type="entry name" value="ADP_ribosyl_GH"/>
    <property type="match status" value="1"/>
</dbReference>
<evidence type="ECO:0000313" key="3">
    <source>
        <dbReference type="Proteomes" id="UP000010474"/>
    </source>
</evidence>
<name>K9ZIC9_ANACC</name>
<dbReference type="PANTHER" id="PTHR16222">
    <property type="entry name" value="ADP-RIBOSYLGLYCOHYDROLASE"/>
    <property type="match status" value="1"/>
</dbReference>
<dbReference type="STRING" id="272123.Anacy_3594"/>
<accession>K9ZIC9</accession>
<dbReference type="Proteomes" id="UP000010474">
    <property type="component" value="Chromosome"/>
</dbReference>
<dbReference type="InterPro" id="IPR050792">
    <property type="entry name" value="ADP-ribosylglycohydrolase"/>
</dbReference>
<gene>
    <name evidence="2" type="ordered locus">Anacy_3594</name>
</gene>
<feature type="binding site" evidence="1">
    <location>
        <position position="223"/>
    </location>
    <ligand>
        <name>Mg(2+)</name>
        <dbReference type="ChEBI" id="CHEBI:18420"/>
        <label>1</label>
    </ligand>
</feature>
<dbReference type="OrthoDB" id="9798107at2"/>
<keyword evidence="1" id="KW-0460">Magnesium</keyword>
<dbReference type="PANTHER" id="PTHR16222:SF12">
    <property type="entry name" value="ADP-RIBOSYLGLYCOHYDROLASE-RELATED"/>
    <property type="match status" value="1"/>
</dbReference>
<protein>
    <submittedName>
        <fullName evidence="2">ADP-ribosylation/Crystallin J1</fullName>
    </submittedName>
</protein>
<feature type="binding site" evidence="1">
    <location>
        <position position="220"/>
    </location>
    <ligand>
        <name>Mg(2+)</name>
        <dbReference type="ChEBI" id="CHEBI:18420"/>
        <label>1</label>
    </ligand>
</feature>
<comment type="cofactor">
    <cofactor evidence="1">
        <name>Mg(2+)</name>
        <dbReference type="ChEBI" id="CHEBI:18420"/>
    </cofactor>
    <text evidence="1">Binds 2 magnesium ions per subunit.</text>
</comment>
<dbReference type="SUPFAM" id="SSF101478">
    <property type="entry name" value="ADP-ribosylglycohydrolase"/>
    <property type="match status" value="1"/>
</dbReference>